<dbReference type="CTD" id="20206123"/>
<accession>T1FBC4</accession>
<keyword evidence="3" id="KW-1185">Reference proteome</keyword>
<evidence type="ECO:0000313" key="1">
    <source>
        <dbReference type="EMBL" id="ESN98316.1"/>
    </source>
</evidence>
<gene>
    <name evidence="2" type="primary">20206123</name>
    <name evidence="1" type="ORF">HELRODRAFT_177201</name>
</gene>
<evidence type="ECO:0000313" key="3">
    <source>
        <dbReference type="Proteomes" id="UP000015101"/>
    </source>
</evidence>
<proteinExistence type="predicted"/>
<dbReference type="Proteomes" id="UP000015101">
    <property type="component" value="Unassembled WGS sequence"/>
</dbReference>
<dbReference type="KEGG" id="hro:HELRODRAFT_177201"/>
<dbReference type="GeneID" id="20206123"/>
<protein>
    <submittedName>
        <fullName evidence="1 2">Uncharacterized protein</fullName>
    </submittedName>
</protein>
<reference evidence="3" key="1">
    <citation type="submission" date="2012-12" db="EMBL/GenBank/DDBJ databases">
        <authorList>
            <person name="Hellsten U."/>
            <person name="Grimwood J."/>
            <person name="Chapman J.A."/>
            <person name="Shapiro H."/>
            <person name="Aerts A."/>
            <person name="Otillar R.P."/>
            <person name="Terry A.Y."/>
            <person name="Boore J.L."/>
            <person name="Simakov O."/>
            <person name="Marletaz F."/>
            <person name="Cho S.-J."/>
            <person name="Edsinger-Gonzales E."/>
            <person name="Havlak P."/>
            <person name="Kuo D.-H."/>
            <person name="Larsson T."/>
            <person name="Lv J."/>
            <person name="Arendt D."/>
            <person name="Savage R."/>
            <person name="Osoegawa K."/>
            <person name="de Jong P."/>
            <person name="Lindberg D.R."/>
            <person name="Seaver E.C."/>
            <person name="Weisblat D.A."/>
            <person name="Putnam N.H."/>
            <person name="Grigoriev I.V."/>
            <person name="Rokhsar D.S."/>
        </authorList>
    </citation>
    <scope>NUCLEOTIDE SEQUENCE</scope>
</reference>
<dbReference type="EMBL" id="AMQM01005963">
    <property type="status" value="NOT_ANNOTATED_CDS"/>
    <property type="molecule type" value="Genomic_DNA"/>
</dbReference>
<dbReference type="AlphaFoldDB" id="T1FBC4"/>
<dbReference type="EnsemblMetazoa" id="HelroT177201">
    <property type="protein sequence ID" value="HelroP177201"/>
    <property type="gene ID" value="HelroG177201"/>
</dbReference>
<sequence>MSVFAFKQFVPRVPSSLVLHMYEEIFYRAVLEVDRETNPASILVEAVTTQKDNTNPEGISHSIRLYLRGPLRQKNFYVYGGSAILTAPCSFEFSYRAKKYKDAEYTLPPTQPATKGSAKVMPFDPDYVSVVVCLLCCFENILKIFNALNNV</sequence>
<dbReference type="InParanoid" id="T1FBC4"/>
<reference evidence="1 3" key="2">
    <citation type="journal article" date="2013" name="Nature">
        <title>Insights into bilaterian evolution from three spiralian genomes.</title>
        <authorList>
            <person name="Simakov O."/>
            <person name="Marletaz F."/>
            <person name="Cho S.J."/>
            <person name="Edsinger-Gonzales E."/>
            <person name="Havlak P."/>
            <person name="Hellsten U."/>
            <person name="Kuo D.H."/>
            <person name="Larsson T."/>
            <person name="Lv J."/>
            <person name="Arendt D."/>
            <person name="Savage R."/>
            <person name="Osoegawa K."/>
            <person name="de Jong P."/>
            <person name="Grimwood J."/>
            <person name="Chapman J.A."/>
            <person name="Shapiro H."/>
            <person name="Aerts A."/>
            <person name="Otillar R.P."/>
            <person name="Terry A.Y."/>
            <person name="Boore J.L."/>
            <person name="Grigoriev I.V."/>
            <person name="Lindberg D.R."/>
            <person name="Seaver E.C."/>
            <person name="Weisblat D.A."/>
            <person name="Putnam N.H."/>
            <person name="Rokhsar D.S."/>
        </authorList>
    </citation>
    <scope>NUCLEOTIDE SEQUENCE</scope>
</reference>
<reference evidence="2" key="3">
    <citation type="submission" date="2015-06" db="UniProtKB">
        <authorList>
            <consortium name="EnsemblMetazoa"/>
        </authorList>
    </citation>
    <scope>IDENTIFICATION</scope>
</reference>
<name>T1FBC4_HELRO</name>
<dbReference type="RefSeq" id="XP_009023651.1">
    <property type="nucleotide sequence ID" value="XM_009025403.1"/>
</dbReference>
<dbReference type="HOGENOM" id="CLU_1733491_0_0_1"/>
<organism evidence="2 3">
    <name type="scientific">Helobdella robusta</name>
    <name type="common">Californian leech</name>
    <dbReference type="NCBI Taxonomy" id="6412"/>
    <lineage>
        <taxon>Eukaryota</taxon>
        <taxon>Metazoa</taxon>
        <taxon>Spiralia</taxon>
        <taxon>Lophotrochozoa</taxon>
        <taxon>Annelida</taxon>
        <taxon>Clitellata</taxon>
        <taxon>Hirudinea</taxon>
        <taxon>Rhynchobdellida</taxon>
        <taxon>Glossiphoniidae</taxon>
        <taxon>Helobdella</taxon>
    </lineage>
</organism>
<dbReference type="EMBL" id="KB097182">
    <property type="protein sequence ID" value="ESN98316.1"/>
    <property type="molecule type" value="Genomic_DNA"/>
</dbReference>
<evidence type="ECO:0000313" key="2">
    <source>
        <dbReference type="EnsemblMetazoa" id="HelroP177201"/>
    </source>
</evidence>